<dbReference type="InterPro" id="IPR004655">
    <property type="entry name" value="FabH"/>
</dbReference>
<evidence type="ECO:0000313" key="12">
    <source>
        <dbReference type="EMBL" id="GBG94580.1"/>
    </source>
</evidence>
<dbReference type="PANTHER" id="PTHR43091">
    <property type="entry name" value="3-OXOACYL-[ACYL-CARRIER-PROTEIN] SYNTHASE"/>
    <property type="match status" value="1"/>
</dbReference>
<comment type="subcellular location">
    <subcellularLocation>
        <location evidence="9">Cytoplasm</location>
    </subcellularLocation>
</comment>
<sequence>MEKMRIVETASYVPDKVVTNDDLSKIMDTSDEWITARTGIKERRISLGENTSDLCTKAALKLLKQSGWSAESLDMIIVATMSPDSYTPATAAIVQGNIGASHAFCFDISAACSGFVYGMQTAAQFLKQDWPLKILLLGGEVLSKVIDWSDRGTAVLFGDGAAGVLLDNQYSADSGLLASVLETYGDQHTKLTAGQTKPLLEFPPQRATQISPFEMDGQAVYKFATHAVPKTILAALKQAELSLEDVDHFVLHQANARIIKAIAKRLHQPLEKFPINIQKYGNTSAASEPLLLDELVASQQIKRGDIIVLSGFGGGLTVGTQIIKY</sequence>
<dbReference type="InterPro" id="IPR013751">
    <property type="entry name" value="ACP_syn_III_N"/>
</dbReference>
<name>A0A401ISR3_9LACO</name>
<dbReference type="GO" id="GO:0033818">
    <property type="term" value="F:beta-ketoacyl-acyl-carrier-protein synthase III activity"/>
    <property type="evidence" value="ECO:0007669"/>
    <property type="project" value="UniProtKB-UniRule"/>
</dbReference>
<comment type="domain">
    <text evidence="9">The last Arg residue of the ACP-binding site is essential for the weak association between ACP/AcpP and FabH.</text>
</comment>
<evidence type="ECO:0000259" key="10">
    <source>
        <dbReference type="Pfam" id="PF08541"/>
    </source>
</evidence>
<dbReference type="RefSeq" id="WP_124976119.1">
    <property type="nucleotide sequence ID" value="NZ_BFFP01000014.1"/>
</dbReference>
<comment type="similarity">
    <text evidence="1 9">Belongs to the thiolase-like superfamily. FabH family.</text>
</comment>
<evidence type="ECO:0000256" key="9">
    <source>
        <dbReference type="HAMAP-Rule" id="MF_01815"/>
    </source>
</evidence>
<keyword evidence="4 9" id="KW-0276">Fatty acid metabolism</keyword>
<protein>
    <recommendedName>
        <fullName evidence="9">Beta-ketoacyl-[acyl-carrier-protein] synthase III</fullName>
        <shortName evidence="9">Beta-ketoacyl-ACP synthase III</shortName>
        <shortName evidence="9">KAS III</shortName>
        <ecNumber evidence="9">2.3.1.180</ecNumber>
    </recommendedName>
    <alternativeName>
        <fullName evidence="9">3-oxoacyl-[acyl-carrier-protein] synthase 3</fullName>
    </alternativeName>
    <alternativeName>
        <fullName evidence="9">3-oxoacyl-[acyl-carrier-protein] synthase III</fullName>
    </alternativeName>
</protein>
<evidence type="ECO:0000256" key="6">
    <source>
        <dbReference type="ARBA" id="ARBA00023160"/>
    </source>
</evidence>
<gene>
    <name evidence="9 12" type="primary">fabH</name>
    <name evidence="12" type="ORF">LFYK43_10390</name>
</gene>
<reference evidence="12 13" key="1">
    <citation type="journal article" date="2019" name="Int. J. Syst. Evol. Microbiol.">
        <title>Lactobacillus salitolerans sp. nov., a novel lactic acid bacterium isolated from spent mushroom substrates.</title>
        <authorList>
            <person name="Tohno M."/>
            <person name="Tanizawa Y."/>
            <person name="Kojima Y."/>
            <person name="Sakamoto M."/>
            <person name="Nakamura Y."/>
            <person name="Ohkuma M."/>
            <person name="Kobayashi H."/>
        </authorList>
    </citation>
    <scope>NUCLEOTIDE SEQUENCE [LARGE SCALE GENOMIC DNA]</scope>
    <source>
        <strain evidence="12 13">YK43</strain>
    </source>
</reference>
<dbReference type="InterPro" id="IPR016039">
    <property type="entry name" value="Thiolase-like"/>
</dbReference>
<dbReference type="CDD" id="cd00830">
    <property type="entry name" value="KAS_III"/>
    <property type="match status" value="1"/>
</dbReference>
<dbReference type="EMBL" id="BFFP01000014">
    <property type="protein sequence ID" value="GBG94580.1"/>
    <property type="molecule type" value="Genomic_DNA"/>
</dbReference>
<comment type="catalytic activity">
    <reaction evidence="9">
        <text>malonyl-[ACP] + acetyl-CoA + H(+) = 3-oxobutanoyl-[ACP] + CO2 + CoA</text>
        <dbReference type="Rhea" id="RHEA:12080"/>
        <dbReference type="Rhea" id="RHEA-COMP:9623"/>
        <dbReference type="Rhea" id="RHEA-COMP:9625"/>
        <dbReference type="ChEBI" id="CHEBI:15378"/>
        <dbReference type="ChEBI" id="CHEBI:16526"/>
        <dbReference type="ChEBI" id="CHEBI:57287"/>
        <dbReference type="ChEBI" id="CHEBI:57288"/>
        <dbReference type="ChEBI" id="CHEBI:78449"/>
        <dbReference type="ChEBI" id="CHEBI:78450"/>
        <dbReference type="EC" id="2.3.1.180"/>
    </reaction>
</comment>
<dbReference type="Pfam" id="PF08545">
    <property type="entry name" value="ACP_syn_III"/>
    <property type="match status" value="1"/>
</dbReference>
<dbReference type="UniPathway" id="UPA00094"/>
<dbReference type="InterPro" id="IPR013747">
    <property type="entry name" value="ACP_syn_III_C"/>
</dbReference>
<dbReference type="PANTHER" id="PTHR43091:SF1">
    <property type="entry name" value="BETA-KETOACYL-[ACYL-CARRIER-PROTEIN] SYNTHASE III, CHLOROPLASTIC"/>
    <property type="match status" value="1"/>
</dbReference>
<dbReference type="AlphaFoldDB" id="A0A401ISR3"/>
<keyword evidence="5 9" id="KW-0443">Lipid metabolism</keyword>
<accession>A0A401ISR3</accession>
<comment type="caution">
    <text evidence="12">The sequence shown here is derived from an EMBL/GenBank/DDBJ whole genome shotgun (WGS) entry which is preliminary data.</text>
</comment>
<feature type="domain" description="Beta-ketoacyl-[acyl-carrier-protein] synthase III C-terminal" evidence="10">
    <location>
        <begin position="236"/>
        <end position="325"/>
    </location>
</feature>
<keyword evidence="13" id="KW-1185">Reference proteome</keyword>
<dbReference type="NCBIfam" id="TIGR00747">
    <property type="entry name" value="fabH"/>
    <property type="match status" value="1"/>
</dbReference>
<keyword evidence="2 9" id="KW-0444">Lipid biosynthesis</keyword>
<feature type="active site" evidence="9">
    <location>
        <position position="112"/>
    </location>
</feature>
<dbReference type="SUPFAM" id="SSF53901">
    <property type="entry name" value="Thiolase-like"/>
    <property type="match status" value="1"/>
</dbReference>
<organism evidence="12 13">
    <name type="scientific">Ligilactobacillus salitolerans</name>
    <dbReference type="NCBI Taxonomy" id="1808352"/>
    <lineage>
        <taxon>Bacteria</taxon>
        <taxon>Bacillati</taxon>
        <taxon>Bacillota</taxon>
        <taxon>Bacilli</taxon>
        <taxon>Lactobacillales</taxon>
        <taxon>Lactobacillaceae</taxon>
        <taxon>Ligilactobacillus</taxon>
    </lineage>
</organism>
<dbReference type="GO" id="GO:0006633">
    <property type="term" value="P:fatty acid biosynthetic process"/>
    <property type="evidence" value="ECO:0007669"/>
    <property type="project" value="UniProtKB-UniRule"/>
</dbReference>
<keyword evidence="8 9" id="KW-0012">Acyltransferase</keyword>
<dbReference type="OrthoDB" id="9815506at2"/>
<evidence type="ECO:0000256" key="3">
    <source>
        <dbReference type="ARBA" id="ARBA00022679"/>
    </source>
</evidence>
<feature type="active site" evidence="9">
    <location>
        <position position="252"/>
    </location>
</feature>
<feature type="domain" description="Beta-ketoacyl-[acyl-carrier-protein] synthase III N-terminal" evidence="11">
    <location>
        <begin position="106"/>
        <end position="185"/>
    </location>
</feature>
<evidence type="ECO:0000256" key="4">
    <source>
        <dbReference type="ARBA" id="ARBA00022832"/>
    </source>
</evidence>
<dbReference type="NCBIfam" id="NF006829">
    <property type="entry name" value="PRK09352.1"/>
    <property type="match status" value="1"/>
</dbReference>
<comment type="pathway">
    <text evidence="9">Lipid metabolism; fatty acid biosynthesis.</text>
</comment>
<proteinExistence type="inferred from homology"/>
<dbReference type="GO" id="GO:0005737">
    <property type="term" value="C:cytoplasm"/>
    <property type="evidence" value="ECO:0007669"/>
    <property type="project" value="UniProtKB-SubCell"/>
</dbReference>
<evidence type="ECO:0000256" key="1">
    <source>
        <dbReference type="ARBA" id="ARBA00008642"/>
    </source>
</evidence>
<dbReference type="Pfam" id="PF08541">
    <property type="entry name" value="ACP_syn_III_C"/>
    <property type="match status" value="1"/>
</dbReference>
<evidence type="ECO:0000259" key="11">
    <source>
        <dbReference type="Pfam" id="PF08545"/>
    </source>
</evidence>
<keyword evidence="7 9" id="KW-0511">Multifunctional enzyme</keyword>
<evidence type="ECO:0000313" key="13">
    <source>
        <dbReference type="Proteomes" id="UP000286848"/>
    </source>
</evidence>
<evidence type="ECO:0000256" key="8">
    <source>
        <dbReference type="ARBA" id="ARBA00023315"/>
    </source>
</evidence>
<comment type="subunit">
    <text evidence="9">Homodimer.</text>
</comment>
<feature type="active site" evidence="9">
    <location>
        <position position="282"/>
    </location>
</feature>
<dbReference type="HAMAP" id="MF_01815">
    <property type="entry name" value="FabH"/>
    <property type="match status" value="1"/>
</dbReference>
<evidence type="ECO:0000256" key="5">
    <source>
        <dbReference type="ARBA" id="ARBA00023098"/>
    </source>
</evidence>
<comment type="function">
    <text evidence="9">Catalyzes the condensation reaction of fatty acid synthesis by the addition to an acyl acceptor of two carbons from malonyl-ACP. Catalyzes the first condensation reaction which initiates fatty acid synthesis and may therefore play a role in governing the total rate of fatty acid production. Possesses both acetoacetyl-ACP synthase and acetyl transacylase activities. Its substrate specificity determines the biosynthesis of branched-chain and/or straight-chain of fatty acids.</text>
</comment>
<dbReference type="Gene3D" id="3.40.47.10">
    <property type="match status" value="1"/>
</dbReference>
<dbReference type="Proteomes" id="UP000286848">
    <property type="component" value="Unassembled WGS sequence"/>
</dbReference>
<evidence type="ECO:0000256" key="2">
    <source>
        <dbReference type="ARBA" id="ARBA00022516"/>
    </source>
</evidence>
<dbReference type="GO" id="GO:0004315">
    <property type="term" value="F:3-oxoacyl-[acyl-carrier-protein] synthase activity"/>
    <property type="evidence" value="ECO:0007669"/>
    <property type="project" value="InterPro"/>
</dbReference>
<feature type="region of interest" description="ACP-binding" evidence="9">
    <location>
        <begin position="253"/>
        <end position="257"/>
    </location>
</feature>
<keyword evidence="6 9" id="KW-0275">Fatty acid biosynthesis</keyword>
<keyword evidence="3 9" id="KW-0808">Transferase</keyword>
<keyword evidence="9" id="KW-0963">Cytoplasm</keyword>
<evidence type="ECO:0000256" key="7">
    <source>
        <dbReference type="ARBA" id="ARBA00023268"/>
    </source>
</evidence>
<dbReference type="EC" id="2.3.1.180" evidence="9"/>